<dbReference type="SMART" id="SM00895">
    <property type="entry name" value="FCD"/>
    <property type="match status" value="1"/>
</dbReference>
<dbReference type="SUPFAM" id="SSF48008">
    <property type="entry name" value="GntR ligand-binding domain-like"/>
    <property type="match status" value="1"/>
</dbReference>
<dbReference type="InterPro" id="IPR036390">
    <property type="entry name" value="WH_DNA-bd_sf"/>
</dbReference>
<dbReference type="Gene3D" id="1.10.10.10">
    <property type="entry name" value="Winged helix-like DNA-binding domain superfamily/Winged helix DNA-binding domain"/>
    <property type="match status" value="1"/>
</dbReference>
<evidence type="ECO:0000313" key="7">
    <source>
        <dbReference type="Proteomes" id="UP001162905"/>
    </source>
</evidence>
<evidence type="ECO:0000259" key="4">
    <source>
        <dbReference type="SMART" id="SM00345"/>
    </source>
</evidence>
<proteinExistence type="predicted"/>
<dbReference type="InterPro" id="IPR008920">
    <property type="entry name" value="TF_FadR/GntR_C"/>
</dbReference>
<evidence type="ECO:0000256" key="1">
    <source>
        <dbReference type="ARBA" id="ARBA00023015"/>
    </source>
</evidence>
<dbReference type="Pfam" id="PF07729">
    <property type="entry name" value="FCD"/>
    <property type="match status" value="1"/>
</dbReference>
<sequence>MQTLNKKIVIYQEILERLLTRRYLFGQKVLVKEIGEETGVSRQPIMTALNQLQERGFVHITAQVGCQVVQPSSDEVKDFYRMFANNEGLVARLAAERGTAAEVARMREINEKIAQINPAHSDASTSYRQLNVELHRHLHHMARSPIVSSRQMASFELSDFFIVQSCGFTGHLLAVTDEHDEIIAALAIKDGDAACAAAMRHIGSVSQQVTAAMRASEAE</sequence>
<dbReference type="SMART" id="SM00345">
    <property type="entry name" value="HTH_GNTR"/>
    <property type="match status" value="1"/>
</dbReference>
<dbReference type="Proteomes" id="UP001162905">
    <property type="component" value="Unassembled WGS sequence"/>
</dbReference>
<gene>
    <name evidence="6" type="ORF">L4G47_24845</name>
</gene>
<dbReference type="InterPro" id="IPR011711">
    <property type="entry name" value="GntR_C"/>
</dbReference>
<keyword evidence="7" id="KW-1185">Reference proteome</keyword>
<evidence type="ECO:0000256" key="2">
    <source>
        <dbReference type="ARBA" id="ARBA00023125"/>
    </source>
</evidence>
<evidence type="ECO:0000259" key="5">
    <source>
        <dbReference type="SMART" id="SM00895"/>
    </source>
</evidence>
<keyword evidence="1" id="KW-0805">Transcription regulation</keyword>
<organism evidence="6 7">
    <name type="scientific">Pseudomonas petrae</name>
    <dbReference type="NCBI Taxonomy" id="2912190"/>
    <lineage>
        <taxon>Bacteria</taxon>
        <taxon>Pseudomonadati</taxon>
        <taxon>Pseudomonadota</taxon>
        <taxon>Gammaproteobacteria</taxon>
        <taxon>Pseudomonadales</taxon>
        <taxon>Pseudomonadaceae</taxon>
        <taxon>Pseudomonas</taxon>
    </lineage>
</organism>
<dbReference type="InterPro" id="IPR000524">
    <property type="entry name" value="Tscrpt_reg_HTH_GntR"/>
</dbReference>
<protein>
    <submittedName>
        <fullName evidence="6">GntR family transcriptional regulator</fullName>
    </submittedName>
</protein>
<keyword evidence="3" id="KW-0804">Transcription</keyword>
<dbReference type="InterPro" id="IPR036388">
    <property type="entry name" value="WH-like_DNA-bd_sf"/>
</dbReference>
<evidence type="ECO:0000256" key="3">
    <source>
        <dbReference type="ARBA" id="ARBA00023163"/>
    </source>
</evidence>
<evidence type="ECO:0000313" key="6">
    <source>
        <dbReference type="EMBL" id="MCF7545427.1"/>
    </source>
</evidence>
<dbReference type="PANTHER" id="PTHR43537:SF5">
    <property type="entry name" value="UXU OPERON TRANSCRIPTIONAL REGULATOR"/>
    <property type="match status" value="1"/>
</dbReference>
<dbReference type="PANTHER" id="PTHR43537">
    <property type="entry name" value="TRANSCRIPTIONAL REGULATOR, GNTR FAMILY"/>
    <property type="match status" value="1"/>
</dbReference>
<reference evidence="6" key="1">
    <citation type="submission" date="2022-01" db="EMBL/GenBank/DDBJ databases">
        <title>Pseudomonas sp. nov. isolated from Antarctic regolith.</title>
        <authorList>
            <person name="Novakova D."/>
            <person name="Sedlar K."/>
        </authorList>
    </citation>
    <scope>NUCLEOTIDE SEQUENCE</scope>
    <source>
        <strain evidence="6">P2647</strain>
    </source>
</reference>
<feature type="domain" description="HTH gntR-type" evidence="4">
    <location>
        <begin position="10"/>
        <end position="68"/>
    </location>
</feature>
<comment type="caution">
    <text evidence="6">The sequence shown here is derived from an EMBL/GenBank/DDBJ whole genome shotgun (WGS) entry which is preliminary data.</text>
</comment>
<dbReference type="Gene3D" id="1.20.120.530">
    <property type="entry name" value="GntR ligand-binding domain-like"/>
    <property type="match status" value="1"/>
</dbReference>
<accession>A0ABS9ICI0</accession>
<dbReference type="EMBL" id="JAKJXH010000041">
    <property type="protein sequence ID" value="MCF7545427.1"/>
    <property type="molecule type" value="Genomic_DNA"/>
</dbReference>
<keyword evidence="2" id="KW-0238">DNA-binding</keyword>
<feature type="domain" description="GntR C-terminal" evidence="5">
    <location>
        <begin position="78"/>
        <end position="204"/>
    </location>
</feature>
<dbReference type="SUPFAM" id="SSF46785">
    <property type="entry name" value="Winged helix' DNA-binding domain"/>
    <property type="match status" value="1"/>
</dbReference>
<dbReference type="Pfam" id="PF00392">
    <property type="entry name" value="GntR"/>
    <property type="match status" value="1"/>
</dbReference>
<name>A0ABS9ICI0_9PSED</name>
<dbReference type="RefSeq" id="WP_237254725.1">
    <property type="nucleotide sequence ID" value="NZ_JAKJXH010000041.1"/>
</dbReference>